<reference evidence="1 2" key="1">
    <citation type="submission" date="2016-10" db="EMBL/GenBank/DDBJ databases">
        <authorList>
            <person name="Varghese N."/>
            <person name="Submissions S."/>
        </authorList>
    </citation>
    <scope>NUCLEOTIDE SEQUENCE [LARGE SCALE GENOMIC DNA]</scope>
    <source>
        <strain evidence="1 2">PL 12/M</strain>
    </source>
</reference>
<evidence type="ECO:0000313" key="2">
    <source>
        <dbReference type="Proteomes" id="UP000199259"/>
    </source>
</evidence>
<organism evidence="1 2">
    <name type="scientific">Methanolobus vulcani</name>
    <dbReference type="NCBI Taxonomy" id="38026"/>
    <lineage>
        <taxon>Archaea</taxon>
        <taxon>Methanobacteriati</taxon>
        <taxon>Methanobacteriota</taxon>
        <taxon>Stenosarchaea group</taxon>
        <taxon>Methanomicrobia</taxon>
        <taxon>Methanosarcinales</taxon>
        <taxon>Methanosarcinaceae</taxon>
        <taxon>Methanolobus</taxon>
    </lineage>
</organism>
<dbReference type="EMBL" id="FNCA01000001">
    <property type="protein sequence ID" value="SDF28985.1"/>
    <property type="molecule type" value="Genomic_DNA"/>
</dbReference>
<evidence type="ECO:0000313" key="1">
    <source>
        <dbReference type="EMBL" id="SDF28985.1"/>
    </source>
</evidence>
<dbReference type="AlphaFoldDB" id="A0A7Z7AUD6"/>
<gene>
    <name evidence="1" type="ORF">SAMN04488589_0244</name>
</gene>
<keyword evidence="2" id="KW-1185">Reference proteome</keyword>
<sequence length="96" mass="10567">MYLKIHKSGDSTIVALCDRELIGKTLKEGNIKVTITEEFYKGELISREEAVEILSTAGNVNIFGEKAVSCAIECGVVDKNNVKIINEVAHAQVFRI</sequence>
<accession>A0A7Z7AUD6</accession>
<dbReference type="Gene3D" id="3.30.1860.10">
    <property type="entry name" value="uncharacterized conserved protein from methanopyrus kandleri domain like"/>
    <property type="match status" value="1"/>
</dbReference>
<dbReference type="Pfam" id="PF04242">
    <property type="entry name" value="DUF424"/>
    <property type="match status" value="1"/>
</dbReference>
<dbReference type="InterPro" id="IPR007355">
    <property type="entry name" value="DUF424"/>
</dbReference>
<comment type="caution">
    <text evidence="1">The sequence shown here is derived from an EMBL/GenBank/DDBJ whole genome shotgun (WGS) entry which is preliminary data.</text>
</comment>
<dbReference type="OrthoDB" id="18015at2157"/>
<proteinExistence type="predicted"/>
<dbReference type="Proteomes" id="UP000199259">
    <property type="component" value="Unassembled WGS sequence"/>
</dbReference>
<evidence type="ECO:0008006" key="3">
    <source>
        <dbReference type="Google" id="ProtNLM"/>
    </source>
</evidence>
<name>A0A7Z7AUD6_9EURY</name>
<protein>
    <recommendedName>
        <fullName evidence="3">DUF424 domain-containing protein</fullName>
    </recommendedName>
</protein>
<dbReference type="RefSeq" id="WP_091707986.1">
    <property type="nucleotide sequence ID" value="NZ_FNCA01000001.1"/>
</dbReference>